<gene>
    <name evidence="1" type="ordered locus">Sros_7405</name>
</gene>
<reference evidence="1 2" key="1">
    <citation type="journal article" date="2010" name="Stand. Genomic Sci.">
        <title>Complete genome sequence of Streptosporangium roseum type strain (NI 9100).</title>
        <authorList>
            <person name="Nolan M."/>
            <person name="Sikorski J."/>
            <person name="Jando M."/>
            <person name="Lucas S."/>
            <person name="Lapidus A."/>
            <person name="Glavina Del Rio T."/>
            <person name="Chen F."/>
            <person name="Tice H."/>
            <person name="Pitluck S."/>
            <person name="Cheng J.F."/>
            <person name="Chertkov O."/>
            <person name="Sims D."/>
            <person name="Meincke L."/>
            <person name="Brettin T."/>
            <person name="Han C."/>
            <person name="Detter J.C."/>
            <person name="Bruce D."/>
            <person name="Goodwin L."/>
            <person name="Land M."/>
            <person name="Hauser L."/>
            <person name="Chang Y.J."/>
            <person name="Jeffries C.D."/>
            <person name="Ivanova N."/>
            <person name="Mavromatis K."/>
            <person name="Mikhailova N."/>
            <person name="Chen A."/>
            <person name="Palaniappan K."/>
            <person name="Chain P."/>
            <person name="Rohde M."/>
            <person name="Goker M."/>
            <person name="Bristow J."/>
            <person name="Eisen J.A."/>
            <person name="Markowitz V."/>
            <person name="Hugenholtz P."/>
            <person name="Kyrpides N.C."/>
            <person name="Klenk H.P."/>
        </authorList>
    </citation>
    <scope>NUCLEOTIDE SEQUENCE [LARGE SCALE GENOMIC DNA]</scope>
    <source>
        <strain evidence="2">ATCC 12428 / DSM 43021 / JCM 3005 / NI 9100</strain>
    </source>
</reference>
<proteinExistence type="predicted"/>
<evidence type="ECO:0000313" key="2">
    <source>
        <dbReference type="Proteomes" id="UP000002029"/>
    </source>
</evidence>
<accession>D2BE44</accession>
<keyword evidence="2" id="KW-1185">Reference proteome</keyword>
<dbReference type="eggNOG" id="ENOG502ZFB5">
    <property type="taxonomic scope" value="Bacteria"/>
</dbReference>
<sequence>MTRDETPVVQVKQLDVGVDYSQVYLVDEGCDACGQFDGVPGHPVGIIRVEKGRASLIVGPQWGTVEFTVAVADRDPGADLDGYEDIVEISYESPSGRVSLEEWEGREYSLPPLPAGPGAYRLRYHVRGMDEEVAIEIGDHYFLQIWPEPPRDPTVLKSTSSSFQYWLNSERSRQAGVE</sequence>
<dbReference type="HOGENOM" id="CLU_096818_1_0_11"/>
<protein>
    <submittedName>
        <fullName evidence="1">Uncharacterized protein</fullName>
    </submittedName>
</protein>
<dbReference type="AlphaFoldDB" id="D2BE44"/>
<dbReference type="Proteomes" id="UP000002029">
    <property type="component" value="Chromosome"/>
</dbReference>
<dbReference type="KEGG" id="sro:Sros_7405"/>
<organism evidence="1 2">
    <name type="scientific">Streptosporangium roseum (strain ATCC 12428 / DSM 43021 / JCM 3005 / KCTC 9067 / NCIMB 10171 / NRRL 2505 / NI 9100)</name>
    <dbReference type="NCBI Taxonomy" id="479432"/>
    <lineage>
        <taxon>Bacteria</taxon>
        <taxon>Bacillati</taxon>
        <taxon>Actinomycetota</taxon>
        <taxon>Actinomycetes</taxon>
        <taxon>Streptosporangiales</taxon>
        <taxon>Streptosporangiaceae</taxon>
        <taxon>Streptosporangium</taxon>
    </lineage>
</organism>
<name>D2BE44_STRRD</name>
<dbReference type="STRING" id="479432.Sros_7405"/>
<evidence type="ECO:0000313" key="1">
    <source>
        <dbReference type="EMBL" id="ACZ90090.1"/>
    </source>
</evidence>
<dbReference type="OrthoDB" id="4485313at2"/>
<dbReference type="EMBL" id="CP001814">
    <property type="protein sequence ID" value="ACZ90090.1"/>
    <property type="molecule type" value="Genomic_DNA"/>
</dbReference>
<dbReference type="RefSeq" id="WP_012893820.1">
    <property type="nucleotide sequence ID" value="NC_013595.1"/>
</dbReference>